<dbReference type="Pfam" id="PF08282">
    <property type="entry name" value="Hydrolase_3"/>
    <property type="match status" value="1"/>
</dbReference>
<dbReference type="AlphaFoldDB" id="A0A0H5STA2"/>
<reference evidence="1 2" key="1">
    <citation type="submission" date="2015-06" db="EMBL/GenBank/DDBJ databases">
        <authorList>
            <person name="Wibberg Daniel"/>
        </authorList>
    </citation>
    <scope>NUCLEOTIDE SEQUENCE [LARGE SCALE GENOMIC DNA]</scope>
    <source>
        <strain evidence="1 2">T3/55T</strain>
    </source>
</reference>
<dbReference type="SFLD" id="SFLDS00003">
    <property type="entry name" value="Haloacid_Dehalogenase"/>
    <property type="match status" value="1"/>
</dbReference>
<dbReference type="PANTHER" id="PTHR10000">
    <property type="entry name" value="PHOSPHOSERINE PHOSPHATASE"/>
    <property type="match status" value="1"/>
</dbReference>
<dbReference type="SFLD" id="SFLDG01140">
    <property type="entry name" value="C2.B:_Phosphomannomutase_and_P"/>
    <property type="match status" value="1"/>
</dbReference>
<dbReference type="InterPro" id="IPR036412">
    <property type="entry name" value="HAD-like_sf"/>
</dbReference>
<dbReference type="RefSeq" id="WP_103201685.1">
    <property type="nucleotide sequence ID" value="NZ_CVTD020000008.1"/>
</dbReference>
<dbReference type="InterPro" id="IPR006379">
    <property type="entry name" value="HAD-SF_hydro_IIB"/>
</dbReference>
<dbReference type="SUPFAM" id="SSF56784">
    <property type="entry name" value="HAD-like"/>
    <property type="match status" value="1"/>
</dbReference>
<dbReference type="Gene3D" id="3.40.50.1000">
    <property type="entry name" value="HAD superfamily/HAD-like"/>
    <property type="match status" value="1"/>
</dbReference>
<dbReference type="InterPro" id="IPR000150">
    <property type="entry name" value="Cof"/>
</dbReference>
<dbReference type="PROSITE" id="PS01228">
    <property type="entry name" value="COF_1"/>
    <property type="match status" value="1"/>
</dbReference>
<keyword evidence="2" id="KW-1185">Reference proteome</keyword>
<accession>A0A0H5STA2</accession>
<organism evidence="1 2">
    <name type="scientific">Herbinix hemicellulosilytica</name>
    <dbReference type="NCBI Taxonomy" id="1564487"/>
    <lineage>
        <taxon>Bacteria</taxon>
        <taxon>Bacillati</taxon>
        <taxon>Bacillota</taxon>
        <taxon>Clostridia</taxon>
        <taxon>Lachnospirales</taxon>
        <taxon>Lachnospiraceae</taxon>
        <taxon>Herbinix</taxon>
    </lineage>
</organism>
<dbReference type="PROSITE" id="PS01229">
    <property type="entry name" value="COF_2"/>
    <property type="match status" value="1"/>
</dbReference>
<gene>
    <name evidence="1" type="primary">yxeH</name>
    <name evidence="1" type="ORF">HHT355_0298</name>
</gene>
<dbReference type="OrthoDB" id="9781413at2"/>
<dbReference type="GO" id="GO:0016791">
    <property type="term" value="F:phosphatase activity"/>
    <property type="evidence" value="ECO:0007669"/>
    <property type="project" value="UniProtKB-ARBA"/>
</dbReference>
<proteinExistence type="predicted"/>
<evidence type="ECO:0000313" key="2">
    <source>
        <dbReference type="Proteomes" id="UP000236497"/>
    </source>
</evidence>
<dbReference type="InterPro" id="IPR023214">
    <property type="entry name" value="HAD_sf"/>
</dbReference>
<name>A0A0H5STA2_HERHM</name>
<dbReference type="PANTHER" id="PTHR10000:SF8">
    <property type="entry name" value="HAD SUPERFAMILY HYDROLASE-LIKE, TYPE 3"/>
    <property type="match status" value="1"/>
</dbReference>
<dbReference type="CDD" id="cd07516">
    <property type="entry name" value="HAD_Pase"/>
    <property type="match status" value="1"/>
</dbReference>
<evidence type="ECO:0008006" key="3">
    <source>
        <dbReference type="Google" id="ProtNLM"/>
    </source>
</evidence>
<protein>
    <recommendedName>
        <fullName evidence="3">Sugar-phosphatase</fullName>
    </recommendedName>
</protein>
<dbReference type="NCBIfam" id="TIGR00099">
    <property type="entry name" value="Cof-subfamily"/>
    <property type="match status" value="1"/>
</dbReference>
<dbReference type="SFLD" id="SFLDG01144">
    <property type="entry name" value="C2.B.4:_PGP_Like"/>
    <property type="match status" value="1"/>
</dbReference>
<dbReference type="GO" id="GO:0005829">
    <property type="term" value="C:cytosol"/>
    <property type="evidence" value="ECO:0007669"/>
    <property type="project" value="TreeGrafter"/>
</dbReference>
<sequence>MYKLIAVDLDGTLLNEDKKISERCREDVKKLKEMGKKIVIATGRPMKGILPFIETLDLFDENNYVVIYNGAMVQSTVGEKIIYDMPVSLESYKELYELSRKLDVNIHALTVNRVLTPKFNPYTEVESSINQIPVVEGPVDEIDASTKIVKVMFVDEPEKLDSVIVQLPDWVKQKYSVQRSAPIFLEFLNKKANKGIGVSIVAKELGIKPEEVICVGDAGNDIDMIKYAGLGVAMGNATDDVKAAADFITLTNEEDGVAQVIEKFML</sequence>
<dbReference type="Gene3D" id="3.30.1240.10">
    <property type="match status" value="1"/>
</dbReference>
<dbReference type="EMBL" id="CVTD020000008">
    <property type="protein sequence ID" value="CRZ33508.1"/>
    <property type="molecule type" value="Genomic_DNA"/>
</dbReference>
<dbReference type="Proteomes" id="UP000236497">
    <property type="component" value="Unassembled WGS sequence"/>
</dbReference>
<evidence type="ECO:0000313" key="1">
    <source>
        <dbReference type="EMBL" id="CRZ33508.1"/>
    </source>
</evidence>
<dbReference type="NCBIfam" id="NF007806">
    <property type="entry name" value="PRK10513.1"/>
    <property type="match status" value="1"/>
</dbReference>
<dbReference type="NCBIfam" id="TIGR01484">
    <property type="entry name" value="HAD-SF-IIB"/>
    <property type="match status" value="1"/>
</dbReference>
<dbReference type="GO" id="GO:0000287">
    <property type="term" value="F:magnesium ion binding"/>
    <property type="evidence" value="ECO:0007669"/>
    <property type="project" value="TreeGrafter"/>
</dbReference>